<dbReference type="Proteomes" id="UP000887320">
    <property type="component" value="Unassembled WGS sequence"/>
</dbReference>
<name>A0A8X8GIB1_ACIGI</name>
<protein>
    <submittedName>
        <fullName evidence="1">Uncharacterized protein</fullName>
    </submittedName>
</protein>
<gene>
    <name evidence="1" type="ORF">KW868_14240</name>
</gene>
<dbReference type="AlphaFoldDB" id="A0A8X8GIB1"/>
<dbReference type="EMBL" id="JAHWXT010000005">
    <property type="protein sequence ID" value="MCF0265608.1"/>
    <property type="molecule type" value="Genomic_DNA"/>
</dbReference>
<evidence type="ECO:0000313" key="2">
    <source>
        <dbReference type="Proteomes" id="UP000887320"/>
    </source>
</evidence>
<organism evidence="1 2">
    <name type="scientific">Acinetobacter guillouiae</name>
    <name type="common">Acinetobacter genomosp. 11</name>
    <dbReference type="NCBI Taxonomy" id="106649"/>
    <lineage>
        <taxon>Bacteria</taxon>
        <taxon>Pseudomonadati</taxon>
        <taxon>Pseudomonadota</taxon>
        <taxon>Gammaproteobacteria</taxon>
        <taxon>Moraxellales</taxon>
        <taxon>Moraxellaceae</taxon>
        <taxon>Acinetobacter</taxon>
    </lineage>
</organism>
<reference evidence="1" key="1">
    <citation type="submission" date="2021-07" db="EMBL/GenBank/DDBJ databases">
        <authorList>
            <person name="Fernandez M."/>
            <person name="Pereira P."/>
            <person name="Torres Tejerizo G.A."/>
            <person name="Gonzalez P."/>
            <person name="Agostini E."/>
        </authorList>
    </citation>
    <scope>NUCLEOTIDE SEQUENCE</scope>
    <source>
        <strain evidence="1">SFC 500-1A</strain>
    </source>
</reference>
<proteinExistence type="predicted"/>
<dbReference type="RefSeq" id="WP_234623732.1">
    <property type="nucleotide sequence ID" value="NZ_JAHWXT010000005.1"/>
</dbReference>
<comment type="caution">
    <text evidence="1">The sequence shown here is derived from an EMBL/GenBank/DDBJ whole genome shotgun (WGS) entry which is preliminary data.</text>
</comment>
<evidence type="ECO:0000313" key="1">
    <source>
        <dbReference type="EMBL" id="MCF0265608.1"/>
    </source>
</evidence>
<sequence>MNTLTISQIFENFSFYQENYLSILQDPEQYFIQVEQAYLDVWPFTEKKLYLGDLLQLWFSEKWLINTPCRLLNSSSQVSSSSDTQATQKPVQRTQDFYLFQLSGSTLSGSNHAQIWSVSEQKVLYVSLDRIFKYYCYFESIERPKNHPQNPFKLIQQAI</sequence>
<accession>A0A8X8GIB1</accession>